<proteinExistence type="predicted"/>
<gene>
    <name evidence="2" type="ORF">FD13_GL000390</name>
</gene>
<comment type="caution">
    <text evidence="2">The sequence shown here is derived from an EMBL/GenBank/DDBJ whole genome shotgun (WGS) entry which is preliminary data.</text>
</comment>
<dbReference type="AlphaFoldDB" id="A0A0R2DDG9"/>
<feature type="domain" description="DUF5776" evidence="1">
    <location>
        <begin position="362"/>
        <end position="424"/>
    </location>
</feature>
<name>A0A0R2DDG9_9LACO</name>
<dbReference type="STRING" id="1423803.FD13_GL000390"/>
<protein>
    <recommendedName>
        <fullName evidence="1">DUF5776 domain-containing protein</fullName>
    </recommendedName>
</protein>
<reference evidence="2 3" key="1">
    <citation type="journal article" date="2015" name="Genome Announc.">
        <title>Expanding the biotechnology potential of lactobacilli through comparative genomics of 213 strains and associated genera.</title>
        <authorList>
            <person name="Sun Z."/>
            <person name="Harris H.M."/>
            <person name="McCann A."/>
            <person name="Guo C."/>
            <person name="Argimon S."/>
            <person name="Zhang W."/>
            <person name="Yang X."/>
            <person name="Jeffery I.B."/>
            <person name="Cooney J.C."/>
            <person name="Kagawa T.F."/>
            <person name="Liu W."/>
            <person name="Song Y."/>
            <person name="Salvetti E."/>
            <person name="Wrobel A."/>
            <person name="Rasinkangas P."/>
            <person name="Parkhill J."/>
            <person name="Rea M.C."/>
            <person name="O'Sullivan O."/>
            <person name="Ritari J."/>
            <person name="Douillard F.P."/>
            <person name="Paul Ross R."/>
            <person name="Yang R."/>
            <person name="Briner A.E."/>
            <person name="Felis G.E."/>
            <person name="de Vos W.M."/>
            <person name="Barrangou R."/>
            <person name="Klaenhammer T.R."/>
            <person name="Caufield P.W."/>
            <person name="Cui Y."/>
            <person name="Zhang H."/>
            <person name="O'Toole P.W."/>
        </authorList>
    </citation>
    <scope>NUCLEOTIDE SEQUENCE [LARGE SCALE GENOMIC DNA]</scope>
    <source>
        <strain evidence="2 3">DSM 21775</strain>
    </source>
</reference>
<dbReference type="RefSeq" id="WP_061776637.1">
    <property type="nucleotide sequence ID" value="NZ_AYZH01000012.1"/>
</dbReference>
<keyword evidence="3" id="KW-1185">Reference proteome</keyword>
<dbReference type="PATRIC" id="fig|1423803.3.peg.385"/>
<organism evidence="2 3">
    <name type="scientific">Levilactobacillus senmaizukei DSM 21775 = NBRC 103853</name>
    <dbReference type="NCBI Taxonomy" id="1423803"/>
    <lineage>
        <taxon>Bacteria</taxon>
        <taxon>Bacillati</taxon>
        <taxon>Bacillota</taxon>
        <taxon>Bacilli</taxon>
        <taxon>Lactobacillales</taxon>
        <taxon>Lactobacillaceae</taxon>
        <taxon>Levilactobacillus</taxon>
    </lineage>
</organism>
<sequence>MKIFKRILLVTMALCLGGFIGNVFSSHFVSPASADDVSDDAEITIRIKSHESTMTWFAADFICPVTDSTTNRKLLAATENTLSAEVFDGKSLSIIDVAVALSNLNNNLWTVDQATEFVGSTITTDEWSEFIDTLKSDNLPLKQSFDQENFNNFLNKKTVDTYEKKQVDAASGKTAYTLLWYYPEKANDTKAKITYKMADGSAVPADKVPENPRIVTGVSGDTYTDTNHYLIPKIDGYEANANEFTFDNHGKLDADGDQDITITYAKPSPVNHSTGASEPDVVTSDPFKVYGKRGLYRYQNPDFNKSERLQGYAKKSKTYAPIFTVVKTVKNKAGLARYQLSDGSYITANPDYVAKLYWQGTHYQTLYVTNPRGVNAHQTTTFTDKLGHYKQGSAVTVIKRVRKGQMTRYQLADGTYITGNKQWVSPNRPRLVTRVKAKTKVTVYRNTDLKRIHTHYAKNHLIAVKGWDDTNGDRSAKPGQKLYRVSGGYILANTRDLKVIK</sequence>
<evidence type="ECO:0000259" key="1">
    <source>
        <dbReference type="Pfam" id="PF19087"/>
    </source>
</evidence>
<dbReference type="Pfam" id="PF19087">
    <property type="entry name" value="DUF5776"/>
    <property type="match status" value="2"/>
</dbReference>
<evidence type="ECO:0000313" key="2">
    <source>
        <dbReference type="EMBL" id="KRN01938.1"/>
    </source>
</evidence>
<dbReference type="EMBL" id="AYZH01000012">
    <property type="protein sequence ID" value="KRN01938.1"/>
    <property type="molecule type" value="Genomic_DNA"/>
</dbReference>
<evidence type="ECO:0000313" key="3">
    <source>
        <dbReference type="Proteomes" id="UP000051589"/>
    </source>
</evidence>
<dbReference type="InterPro" id="IPR044081">
    <property type="entry name" value="DUF5776"/>
</dbReference>
<feature type="domain" description="DUF5776" evidence="1">
    <location>
        <begin position="283"/>
        <end position="353"/>
    </location>
</feature>
<accession>A0A0R2DDG9</accession>
<dbReference type="OrthoDB" id="2285625at2"/>
<dbReference type="Proteomes" id="UP000051589">
    <property type="component" value="Unassembled WGS sequence"/>
</dbReference>